<dbReference type="EMBL" id="FNBL01000015">
    <property type="protein sequence ID" value="SDG27686.1"/>
    <property type="molecule type" value="Genomic_DNA"/>
</dbReference>
<evidence type="ECO:0000259" key="1">
    <source>
        <dbReference type="Pfam" id="PF04575"/>
    </source>
</evidence>
<dbReference type="AlphaFoldDB" id="A0A1G7SX72"/>
<dbReference type="Gene3D" id="1.25.40.10">
    <property type="entry name" value="Tetratricopeptide repeat domain"/>
    <property type="match status" value="1"/>
</dbReference>
<accession>A0A1G7SX72</accession>
<protein>
    <recommendedName>
        <fullName evidence="1">Surface lipoprotein assembly modifier C-terminal domain-containing protein</fullName>
    </recommendedName>
</protein>
<evidence type="ECO:0000313" key="3">
    <source>
        <dbReference type="Proteomes" id="UP000182284"/>
    </source>
</evidence>
<reference evidence="2 3" key="1">
    <citation type="submission" date="2016-10" db="EMBL/GenBank/DDBJ databases">
        <authorList>
            <person name="de Groot N.N."/>
        </authorList>
    </citation>
    <scope>NUCLEOTIDE SEQUENCE [LARGE SCALE GENOMIC DNA]</scope>
    <source>
        <strain evidence="2 3">DSM 27375</strain>
    </source>
</reference>
<evidence type="ECO:0000313" key="2">
    <source>
        <dbReference type="EMBL" id="SDG27686.1"/>
    </source>
</evidence>
<dbReference type="Pfam" id="PF04575">
    <property type="entry name" value="SlipAM"/>
    <property type="match status" value="1"/>
</dbReference>
<gene>
    <name evidence="2" type="ORF">SAMN04488117_11577</name>
</gene>
<dbReference type="SUPFAM" id="SSF48452">
    <property type="entry name" value="TPR-like"/>
    <property type="match status" value="1"/>
</dbReference>
<dbReference type="InterPro" id="IPR011990">
    <property type="entry name" value="TPR-like_helical_dom_sf"/>
</dbReference>
<sequence length="447" mass="48356">MLRGTSQHVLNVQVLNFNDIGVSMGRSFSFSRLIRLWVLGLILMGSGAFAQADGGRTGPDAAEAYRQLMHLGQVALAKDAPQKAARAFARARIFAPTDLRAQLSLAEAYARQGQVARSEAFLKHLLRDPAQGDHVDAYLKALSKLQHRYPVVASASIALLPSTNIANASSETVFDTVLGRFEIDGGGEETSGVGVELGARGTYRKPLGEGLSFEITAALNRIWYDAPELRYWRGRVTADVVGVGVAAQWRAGSHADRIYYDAVNGQSADRIALGAHGNWSQTVNETTRLTLSALAEYRKYLDKDSLSGPYASLGAGWSKALGADGAGAPRGATLSWGGSVERSKPSLDYHRYWGATARVGYAQNLTDTLRGGVSMSATLKLYDADFAAVDYARRDEIYRFGVSLSDSRIKLLGSTPKLSCGYKVQSSNIALYTSSTTDCRLGWSYRF</sequence>
<organism evidence="2 3">
    <name type="scientific">Celeribacter baekdonensis</name>
    <dbReference type="NCBI Taxonomy" id="875171"/>
    <lineage>
        <taxon>Bacteria</taxon>
        <taxon>Pseudomonadati</taxon>
        <taxon>Pseudomonadota</taxon>
        <taxon>Alphaproteobacteria</taxon>
        <taxon>Rhodobacterales</taxon>
        <taxon>Roseobacteraceae</taxon>
        <taxon>Celeribacter</taxon>
    </lineage>
</organism>
<proteinExistence type="predicted"/>
<dbReference type="Proteomes" id="UP000182284">
    <property type="component" value="Unassembled WGS sequence"/>
</dbReference>
<dbReference type="InterPro" id="IPR007655">
    <property type="entry name" value="Slam_C"/>
</dbReference>
<name>A0A1G7SX72_9RHOB</name>
<feature type="domain" description="Surface lipoprotein assembly modifier C-terminal" evidence="1">
    <location>
        <begin position="266"/>
        <end position="436"/>
    </location>
</feature>